<dbReference type="SMART" id="SM00354">
    <property type="entry name" value="HTH_LACI"/>
    <property type="match status" value="1"/>
</dbReference>
<dbReference type="Pfam" id="PF00356">
    <property type="entry name" value="LacI"/>
    <property type="match status" value="1"/>
</dbReference>
<keyword evidence="7" id="KW-1185">Reference proteome</keyword>
<gene>
    <name evidence="6" type="ORF">C1I63_05965</name>
</gene>
<reference evidence="6 7" key="1">
    <citation type="submission" date="2018-03" db="EMBL/GenBank/DDBJ databases">
        <title>Bacteriophage NCPPB3778 and a type I-E CRISPR drive the evolution of the US Biological Select Agent, Rathayibacter toxicus.</title>
        <authorList>
            <person name="Davis E.W.II."/>
            <person name="Tabima J.F."/>
            <person name="Weisberg A.J."/>
            <person name="Dantas Lopes L."/>
            <person name="Wiseman M.S."/>
            <person name="Wiseman M.S."/>
            <person name="Pupko T."/>
            <person name="Belcher M.S."/>
            <person name="Sechler A.J."/>
            <person name="Tancos M.A."/>
            <person name="Schroeder B.K."/>
            <person name="Murray T.D."/>
            <person name="Luster D.G."/>
            <person name="Schneider W.L."/>
            <person name="Rogers E."/>
            <person name="Andreote F.D."/>
            <person name="Grunwald N.J."/>
            <person name="Putnam M.L."/>
            <person name="Chang J.H."/>
        </authorList>
    </citation>
    <scope>NUCLEOTIDE SEQUENCE [LARGE SCALE GENOMIC DNA]</scope>
    <source>
        <strain evidence="6 7">DSM 15933</strain>
    </source>
</reference>
<dbReference type="Gene3D" id="3.40.50.2300">
    <property type="match status" value="2"/>
</dbReference>
<name>A0A2T4USC8_9MICO</name>
<evidence type="ECO:0000313" key="6">
    <source>
        <dbReference type="EMBL" id="PTL72438.1"/>
    </source>
</evidence>
<keyword evidence="1" id="KW-0678">Repressor</keyword>
<dbReference type="InterPro" id="IPR046335">
    <property type="entry name" value="LacI/GalR-like_sensor"/>
</dbReference>
<dbReference type="PANTHER" id="PTHR30146">
    <property type="entry name" value="LACI-RELATED TRANSCRIPTIONAL REPRESSOR"/>
    <property type="match status" value="1"/>
</dbReference>
<keyword evidence="4" id="KW-0804">Transcription</keyword>
<dbReference type="PROSITE" id="PS50932">
    <property type="entry name" value="HTH_LACI_2"/>
    <property type="match status" value="1"/>
</dbReference>
<protein>
    <submittedName>
        <fullName evidence="6">Transcriptional regulator</fullName>
    </submittedName>
</protein>
<keyword evidence="3" id="KW-0238">DNA-binding</keyword>
<dbReference type="Pfam" id="PF13377">
    <property type="entry name" value="Peripla_BP_3"/>
    <property type="match status" value="1"/>
</dbReference>
<accession>A0A2T4USC8</accession>
<evidence type="ECO:0000256" key="2">
    <source>
        <dbReference type="ARBA" id="ARBA00023015"/>
    </source>
</evidence>
<dbReference type="SUPFAM" id="SSF53822">
    <property type="entry name" value="Periplasmic binding protein-like I"/>
    <property type="match status" value="1"/>
</dbReference>
<comment type="caution">
    <text evidence="6">The sequence shown here is derived from an EMBL/GenBank/DDBJ whole genome shotgun (WGS) entry which is preliminary data.</text>
</comment>
<evidence type="ECO:0000313" key="7">
    <source>
        <dbReference type="Proteomes" id="UP000241085"/>
    </source>
</evidence>
<dbReference type="GO" id="GO:0003700">
    <property type="term" value="F:DNA-binding transcription factor activity"/>
    <property type="evidence" value="ECO:0007669"/>
    <property type="project" value="TreeGrafter"/>
</dbReference>
<dbReference type="AlphaFoldDB" id="A0A2T4USC8"/>
<keyword evidence="2" id="KW-0805">Transcription regulation</keyword>
<dbReference type="InterPro" id="IPR028082">
    <property type="entry name" value="Peripla_BP_I"/>
</dbReference>
<organism evidence="6 7">
    <name type="scientific">Rathayibacter caricis DSM 15933</name>
    <dbReference type="NCBI Taxonomy" id="1328867"/>
    <lineage>
        <taxon>Bacteria</taxon>
        <taxon>Bacillati</taxon>
        <taxon>Actinomycetota</taxon>
        <taxon>Actinomycetes</taxon>
        <taxon>Micrococcales</taxon>
        <taxon>Microbacteriaceae</taxon>
        <taxon>Rathayibacter</taxon>
    </lineage>
</organism>
<dbReference type="CDD" id="cd01392">
    <property type="entry name" value="HTH_LacI"/>
    <property type="match status" value="1"/>
</dbReference>
<evidence type="ECO:0000256" key="4">
    <source>
        <dbReference type="ARBA" id="ARBA00023163"/>
    </source>
</evidence>
<dbReference type="RefSeq" id="WP_107574141.1">
    <property type="nucleotide sequence ID" value="NZ_PZPL01000001.1"/>
</dbReference>
<dbReference type="EMBL" id="PZPL01000001">
    <property type="protein sequence ID" value="PTL72438.1"/>
    <property type="molecule type" value="Genomic_DNA"/>
</dbReference>
<proteinExistence type="predicted"/>
<evidence type="ECO:0000256" key="1">
    <source>
        <dbReference type="ARBA" id="ARBA00022491"/>
    </source>
</evidence>
<sequence>MQRVTLAHVAARAGVSPTAASLILNGKQNTGLSADTHKRVVEAASELNYRPNLMARGLRVERSATLGFVSDRIASSRYAGSMIRGALQTARSRDHTMFVTETDGDRGEQDRAIEALLDRQVDAIVLATVTGRVELPRQPLPVPLVLLNGTTGADEYAAVLPDEEGGARQAAQHLIGLGHRRVHVLGTSDPVHWTIPVRRRIESLHREFAEHGVDVVDVDLDEPVWDPDTGFDTATRAVRDHGPVTAVVALNDSLSAGAYEGFRAAGLDVPRDVSVVSFDDDEIVSFLRPRLTTVALPFEAMGRRAIELALGGAPEPREHLEPMTLRLRASTRPASA</sequence>
<evidence type="ECO:0000259" key="5">
    <source>
        <dbReference type="PROSITE" id="PS50932"/>
    </source>
</evidence>
<dbReference type="CDD" id="cd06288">
    <property type="entry name" value="PBP1_sucrose_transcription_regulator"/>
    <property type="match status" value="1"/>
</dbReference>
<evidence type="ECO:0000256" key="3">
    <source>
        <dbReference type="ARBA" id="ARBA00023125"/>
    </source>
</evidence>
<feature type="domain" description="HTH lacI-type" evidence="5">
    <location>
        <begin position="4"/>
        <end position="60"/>
    </location>
</feature>
<dbReference type="SUPFAM" id="SSF47413">
    <property type="entry name" value="lambda repressor-like DNA-binding domains"/>
    <property type="match status" value="1"/>
</dbReference>
<dbReference type="InterPro" id="IPR010982">
    <property type="entry name" value="Lambda_DNA-bd_dom_sf"/>
</dbReference>
<dbReference type="Gene3D" id="1.10.260.40">
    <property type="entry name" value="lambda repressor-like DNA-binding domains"/>
    <property type="match status" value="1"/>
</dbReference>
<dbReference type="Proteomes" id="UP000241085">
    <property type="component" value="Unassembled WGS sequence"/>
</dbReference>
<dbReference type="InterPro" id="IPR000843">
    <property type="entry name" value="HTH_LacI"/>
</dbReference>
<dbReference type="GO" id="GO:0000976">
    <property type="term" value="F:transcription cis-regulatory region binding"/>
    <property type="evidence" value="ECO:0007669"/>
    <property type="project" value="TreeGrafter"/>
</dbReference>
<dbReference type="PANTHER" id="PTHR30146:SF148">
    <property type="entry name" value="HTH-TYPE TRANSCRIPTIONAL REPRESSOR PURR-RELATED"/>
    <property type="match status" value="1"/>
</dbReference>